<evidence type="ECO:0000256" key="1">
    <source>
        <dbReference type="SAM" id="Phobius"/>
    </source>
</evidence>
<keyword evidence="1" id="KW-0472">Membrane</keyword>
<dbReference type="EMBL" id="BAAATZ010000013">
    <property type="protein sequence ID" value="GAA2728372.1"/>
    <property type="molecule type" value="Genomic_DNA"/>
</dbReference>
<protein>
    <recommendedName>
        <fullName evidence="4">Secreted protein with PEP-CTERM sorting signal</fullName>
    </recommendedName>
</protein>
<feature type="transmembrane region" description="Helical" evidence="1">
    <location>
        <begin position="32"/>
        <end position="56"/>
    </location>
</feature>
<accession>A0ABN3UAE3</accession>
<organism evidence="2 3">
    <name type="scientific">Actinocorallia aurantiaca</name>
    <dbReference type="NCBI Taxonomy" id="46204"/>
    <lineage>
        <taxon>Bacteria</taxon>
        <taxon>Bacillati</taxon>
        <taxon>Actinomycetota</taxon>
        <taxon>Actinomycetes</taxon>
        <taxon>Streptosporangiales</taxon>
        <taxon>Thermomonosporaceae</taxon>
        <taxon>Actinocorallia</taxon>
    </lineage>
</organism>
<reference evidence="2 3" key="1">
    <citation type="journal article" date="2019" name="Int. J. Syst. Evol. Microbiol.">
        <title>The Global Catalogue of Microorganisms (GCM) 10K type strain sequencing project: providing services to taxonomists for standard genome sequencing and annotation.</title>
        <authorList>
            <consortium name="The Broad Institute Genomics Platform"/>
            <consortium name="The Broad Institute Genome Sequencing Center for Infectious Disease"/>
            <person name="Wu L."/>
            <person name="Ma J."/>
        </authorList>
    </citation>
    <scope>NUCLEOTIDE SEQUENCE [LARGE SCALE GENOMIC DNA]</scope>
    <source>
        <strain evidence="2 3">JCM 8201</strain>
    </source>
</reference>
<proteinExistence type="predicted"/>
<keyword evidence="1" id="KW-0812">Transmembrane</keyword>
<evidence type="ECO:0000313" key="3">
    <source>
        <dbReference type="Proteomes" id="UP001501842"/>
    </source>
</evidence>
<keyword evidence="3" id="KW-1185">Reference proteome</keyword>
<name>A0ABN3UAE3_9ACTN</name>
<gene>
    <name evidence="2" type="ORF">GCM10010439_36450</name>
</gene>
<keyword evidence="1" id="KW-1133">Transmembrane helix</keyword>
<evidence type="ECO:0000313" key="2">
    <source>
        <dbReference type="EMBL" id="GAA2728372.1"/>
    </source>
</evidence>
<evidence type="ECO:0008006" key="4">
    <source>
        <dbReference type="Google" id="ProtNLM"/>
    </source>
</evidence>
<comment type="caution">
    <text evidence="2">The sequence shown here is derived from an EMBL/GenBank/DDBJ whole genome shotgun (WGS) entry which is preliminary data.</text>
</comment>
<dbReference type="Proteomes" id="UP001501842">
    <property type="component" value="Unassembled WGS sequence"/>
</dbReference>
<sequence length="96" mass="9862">MTPPGRCLRRSRPQTLDGMRTTQVHARARNGLVGLLGGGAAGFLLLDAVAALLVVVLGRPPVGDGEPVALIVGVPSVCAVLGCLAALRATRRKEGR</sequence>
<feature type="transmembrane region" description="Helical" evidence="1">
    <location>
        <begin position="68"/>
        <end position="87"/>
    </location>
</feature>